<comment type="caution">
    <text evidence="4">The sequence shown here is derived from an EMBL/GenBank/DDBJ whole genome shotgun (WGS) entry which is preliminary data.</text>
</comment>
<dbReference type="PANTHER" id="PTHR38731">
    <property type="entry name" value="LIPL45-RELATED LIPOPROTEIN-RELATED"/>
    <property type="match status" value="1"/>
</dbReference>
<evidence type="ECO:0000256" key="2">
    <source>
        <dbReference type="SAM" id="SignalP"/>
    </source>
</evidence>
<accession>A0ABV6DM91</accession>
<feature type="region of interest" description="Disordered" evidence="1">
    <location>
        <begin position="175"/>
        <end position="196"/>
    </location>
</feature>
<dbReference type="RefSeq" id="WP_377471098.1">
    <property type="nucleotide sequence ID" value="NZ_JBHLWN010000062.1"/>
</dbReference>
<name>A0ABV6DM91_9BACL</name>
<protein>
    <submittedName>
        <fullName evidence="4">FecR domain-containing protein</fullName>
    </submittedName>
</protein>
<evidence type="ECO:0000313" key="4">
    <source>
        <dbReference type="EMBL" id="MFC0213767.1"/>
    </source>
</evidence>
<dbReference type="Gene3D" id="2.60.120.1440">
    <property type="match status" value="1"/>
</dbReference>
<organism evidence="4 5">
    <name type="scientific">Paenibacillus chartarius</name>
    <dbReference type="NCBI Taxonomy" id="747481"/>
    <lineage>
        <taxon>Bacteria</taxon>
        <taxon>Bacillati</taxon>
        <taxon>Bacillota</taxon>
        <taxon>Bacilli</taxon>
        <taxon>Bacillales</taxon>
        <taxon>Paenibacillaceae</taxon>
        <taxon>Paenibacillus</taxon>
    </lineage>
</organism>
<feature type="domain" description="FecR protein" evidence="3">
    <location>
        <begin position="64"/>
        <end position="164"/>
    </location>
</feature>
<feature type="chain" id="PRO_5046279380" evidence="2">
    <location>
        <begin position="27"/>
        <end position="253"/>
    </location>
</feature>
<proteinExistence type="predicted"/>
<keyword evidence="2" id="KW-0732">Signal</keyword>
<evidence type="ECO:0000313" key="5">
    <source>
        <dbReference type="Proteomes" id="UP001589776"/>
    </source>
</evidence>
<gene>
    <name evidence="4" type="ORF">ACFFK0_15145</name>
</gene>
<dbReference type="Proteomes" id="UP001589776">
    <property type="component" value="Unassembled WGS sequence"/>
</dbReference>
<dbReference type="EMBL" id="JBHLWN010000062">
    <property type="protein sequence ID" value="MFC0213767.1"/>
    <property type="molecule type" value="Genomic_DNA"/>
</dbReference>
<evidence type="ECO:0000256" key="1">
    <source>
        <dbReference type="SAM" id="MobiDB-lite"/>
    </source>
</evidence>
<dbReference type="InterPro" id="IPR006860">
    <property type="entry name" value="FecR"/>
</dbReference>
<sequence length="253" mass="26207">MKLSRLTSMILVFALCFNLFASAAFAKTSRSALVSSVSGDVTVTKGGGSNPIPAYEGMPLNEGDTINTGSDGNVVVKIADPESERTIVPNSTITISELTDSAEGKKNGFKVWVGSMWNKVKSLATGNEDEVETPTATMGVRGTTYLVVSNPDGTLSVVVASGLVAAKVTGTQKLVGSDTTATPDPATQIQKSDSQTNSQTVLLAPTQQINLNPAAPPSNLINAVNIVDVSTIVKQADPAIIKAFIIDAPVIAE</sequence>
<feature type="signal peptide" evidence="2">
    <location>
        <begin position="1"/>
        <end position="26"/>
    </location>
</feature>
<dbReference type="Pfam" id="PF04773">
    <property type="entry name" value="FecR"/>
    <property type="match status" value="1"/>
</dbReference>
<keyword evidence="5" id="KW-1185">Reference proteome</keyword>
<reference evidence="4 5" key="1">
    <citation type="submission" date="2024-09" db="EMBL/GenBank/DDBJ databases">
        <authorList>
            <person name="Sun Q."/>
            <person name="Mori K."/>
        </authorList>
    </citation>
    <scope>NUCLEOTIDE SEQUENCE [LARGE SCALE GENOMIC DNA]</scope>
    <source>
        <strain evidence="4 5">CCM 7759</strain>
    </source>
</reference>
<evidence type="ECO:0000259" key="3">
    <source>
        <dbReference type="Pfam" id="PF04773"/>
    </source>
</evidence>